<comment type="caution">
    <text evidence="1">The sequence shown here is derived from an EMBL/GenBank/DDBJ whole genome shotgun (WGS) entry which is preliminary data.</text>
</comment>
<dbReference type="EMBL" id="BPVZ01000104">
    <property type="protein sequence ID" value="GKV34165.1"/>
    <property type="molecule type" value="Genomic_DNA"/>
</dbReference>
<sequence>MLSFCSFSIPPSEEHRIYHIHSWICSHGLQMQHPQDSHMRSMMRF</sequence>
<proteinExistence type="predicted"/>
<dbReference type="AlphaFoldDB" id="A0AAV5LAA9"/>
<evidence type="ECO:0000313" key="2">
    <source>
        <dbReference type="Proteomes" id="UP001054252"/>
    </source>
</evidence>
<evidence type="ECO:0000313" key="1">
    <source>
        <dbReference type="EMBL" id="GKV34165.1"/>
    </source>
</evidence>
<organism evidence="1 2">
    <name type="scientific">Rubroshorea leprosula</name>
    <dbReference type="NCBI Taxonomy" id="152421"/>
    <lineage>
        <taxon>Eukaryota</taxon>
        <taxon>Viridiplantae</taxon>
        <taxon>Streptophyta</taxon>
        <taxon>Embryophyta</taxon>
        <taxon>Tracheophyta</taxon>
        <taxon>Spermatophyta</taxon>
        <taxon>Magnoliopsida</taxon>
        <taxon>eudicotyledons</taxon>
        <taxon>Gunneridae</taxon>
        <taxon>Pentapetalae</taxon>
        <taxon>rosids</taxon>
        <taxon>malvids</taxon>
        <taxon>Malvales</taxon>
        <taxon>Dipterocarpaceae</taxon>
        <taxon>Rubroshorea</taxon>
    </lineage>
</organism>
<gene>
    <name evidence="1" type="ORF">SLEP1_g42572</name>
</gene>
<name>A0AAV5LAA9_9ROSI</name>
<protein>
    <submittedName>
        <fullName evidence="1">Uncharacterized protein</fullName>
    </submittedName>
</protein>
<reference evidence="1 2" key="1">
    <citation type="journal article" date="2021" name="Commun. Biol.">
        <title>The genome of Shorea leprosula (Dipterocarpaceae) highlights the ecological relevance of drought in aseasonal tropical rainforests.</title>
        <authorList>
            <person name="Ng K.K.S."/>
            <person name="Kobayashi M.J."/>
            <person name="Fawcett J.A."/>
            <person name="Hatakeyama M."/>
            <person name="Paape T."/>
            <person name="Ng C.H."/>
            <person name="Ang C.C."/>
            <person name="Tnah L.H."/>
            <person name="Lee C.T."/>
            <person name="Nishiyama T."/>
            <person name="Sese J."/>
            <person name="O'Brien M.J."/>
            <person name="Copetti D."/>
            <person name="Mohd Noor M.I."/>
            <person name="Ong R.C."/>
            <person name="Putra M."/>
            <person name="Sireger I.Z."/>
            <person name="Indrioko S."/>
            <person name="Kosugi Y."/>
            <person name="Izuno A."/>
            <person name="Isagi Y."/>
            <person name="Lee S.L."/>
            <person name="Shimizu K.K."/>
        </authorList>
    </citation>
    <scope>NUCLEOTIDE SEQUENCE [LARGE SCALE GENOMIC DNA]</scope>
    <source>
        <strain evidence="1">214</strain>
    </source>
</reference>
<accession>A0AAV5LAA9</accession>
<keyword evidence="2" id="KW-1185">Reference proteome</keyword>
<dbReference type="Proteomes" id="UP001054252">
    <property type="component" value="Unassembled WGS sequence"/>
</dbReference>